<dbReference type="AlphaFoldDB" id="A0AA87ZLW8"/>
<reference evidence="1" key="1">
    <citation type="submission" date="2023-07" db="EMBL/GenBank/DDBJ databases">
        <title>draft genome sequence of fig (Ficus carica).</title>
        <authorList>
            <person name="Takahashi T."/>
            <person name="Nishimura K."/>
        </authorList>
    </citation>
    <scope>NUCLEOTIDE SEQUENCE</scope>
</reference>
<organism evidence="1 2">
    <name type="scientific">Ficus carica</name>
    <name type="common">Common fig</name>
    <dbReference type="NCBI Taxonomy" id="3494"/>
    <lineage>
        <taxon>Eukaryota</taxon>
        <taxon>Viridiplantae</taxon>
        <taxon>Streptophyta</taxon>
        <taxon>Embryophyta</taxon>
        <taxon>Tracheophyta</taxon>
        <taxon>Spermatophyta</taxon>
        <taxon>Magnoliopsida</taxon>
        <taxon>eudicotyledons</taxon>
        <taxon>Gunneridae</taxon>
        <taxon>Pentapetalae</taxon>
        <taxon>rosids</taxon>
        <taxon>fabids</taxon>
        <taxon>Rosales</taxon>
        <taxon>Moraceae</taxon>
        <taxon>Ficeae</taxon>
        <taxon>Ficus</taxon>
    </lineage>
</organism>
<gene>
    <name evidence="1" type="ORF">TIFTF001_007755</name>
</gene>
<accession>A0AA87ZLW8</accession>
<evidence type="ECO:0000313" key="2">
    <source>
        <dbReference type="Proteomes" id="UP001187192"/>
    </source>
</evidence>
<proteinExistence type="predicted"/>
<protein>
    <submittedName>
        <fullName evidence="1">Uncharacterized protein</fullName>
    </submittedName>
</protein>
<name>A0AA87ZLW8_FICCA</name>
<dbReference type="EMBL" id="BTGU01000008">
    <property type="protein sequence ID" value="GMN38523.1"/>
    <property type="molecule type" value="Genomic_DNA"/>
</dbReference>
<evidence type="ECO:0000313" key="1">
    <source>
        <dbReference type="EMBL" id="GMN38523.1"/>
    </source>
</evidence>
<keyword evidence="2" id="KW-1185">Reference proteome</keyword>
<sequence length="72" mass="8046">MVVVKILADSYDDASHRNLSSFRSSSVPVVILVIRGGWRTKRDDDHTMASIVGVADNRAVSFAITRGRVYFY</sequence>
<dbReference type="Proteomes" id="UP001187192">
    <property type="component" value="Unassembled WGS sequence"/>
</dbReference>
<comment type="caution">
    <text evidence="1">The sequence shown here is derived from an EMBL/GenBank/DDBJ whole genome shotgun (WGS) entry which is preliminary data.</text>
</comment>